<reference evidence="1 2" key="1">
    <citation type="submission" date="2024-09" db="EMBL/GenBank/DDBJ databases">
        <authorList>
            <person name="Sun Q."/>
            <person name="Mori K."/>
        </authorList>
    </citation>
    <scope>NUCLEOTIDE SEQUENCE [LARGE SCALE GENOMIC DNA]</scope>
    <source>
        <strain evidence="1 2">NCAIM B.02537</strain>
    </source>
</reference>
<dbReference type="Gene3D" id="3.30.70.1520">
    <property type="entry name" value="Heterotetrameric sarcosine oxidase"/>
    <property type="match status" value="1"/>
</dbReference>
<proteinExistence type="predicted"/>
<evidence type="ECO:0000313" key="1">
    <source>
        <dbReference type="EMBL" id="MFC0590684.1"/>
    </source>
</evidence>
<dbReference type="InterPro" id="IPR027266">
    <property type="entry name" value="TrmE/GcvT-like"/>
</dbReference>
<dbReference type="Gene3D" id="3.30.1360.120">
    <property type="entry name" value="Probable tRNA modification gtpase trme, domain 1"/>
    <property type="match status" value="1"/>
</dbReference>
<sequence>MTDVTITALPPTPLYVLEIWGNAAAVAKRIRTTIGTALPPLGRSSRTASLHFIRFEPTVWLVEGDMAPLQAALGGDGSLTAIGGGIVRFRLNGPGWRSLLMEHGVFDAESPEFAPGYSAATLIDHVNVRLLVESDESCLAFVPRSYAHDMLHFWQVASETLP</sequence>
<comment type="caution">
    <text evidence="1">The sequence shown here is derived from an EMBL/GenBank/DDBJ whole genome shotgun (WGS) entry which is preliminary data.</text>
</comment>
<protein>
    <recommendedName>
        <fullName evidence="3">Sarcosine oxidase subunit gamma</fullName>
    </recommendedName>
</protein>
<evidence type="ECO:0008006" key="3">
    <source>
        <dbReference type="Google" id="ProtNLM"/>
    </source>
</evidence>
<dbReference type="EMBL" id="JBHLTL010000011">
    <property type="protein sequence ID" value="MFC0590684.1"/>
    <property type="molecule type" value="Genomic_DNA"/>
</dbReference>
<dbReference type="Proteomes" id="UP001589943">
    <property type="component" value="Unassembled WGS sequence"/>
</dbReference>
<evidence type="ECO:0000313" key="2">
    <source>
        <dbReference type="Proteomes" id="UP001589943"/>
    </source>
</evidence>
<accession>A0ABV6PLI0</accession>
<dbReference type="RefSeq" id="WP_379482134.1">
    <property type="nucleotide sequence ID" value="NZ_JBHLTL010000011.1"/>
</dbReference>
<gene>
    <name evidence="1" type="ORF">ACFFF7_14825</name>
</gene>
<organism evidence="1 2">
    <name type="scientific">Novosphingobium aquiterrae</name>
    <dbReference type="NCBI Taxonomy" id="624388"/>
    <lineage>
        <taxon>Bacteria</taxon>
        <taxon>Pseudomonadati</taxon>
        <taxon>Pseudomonadota</taxon>
        <taxon>Alphaproteobacteria</taxon>
        <taxon>Sphingomonadales</taxon>
        <taxon>Sphingomonadaceae</taxon>
        <taxon>Novosphingobium</taxon>
    </lineage>
</organism>
<name>A0ABV6PLI0_9SPHN</name>
<keyword evidence="2" id="KW-1185">Reference proteome</keyword>